<evidence type="ECO:0000256" key="10">
    <source>
        <dbReference type="ARBA" id="ARBA00023204"/>
    </source>
</evidence>
<accession>A0A7Y4LGN1</accession>
<evidence type="ECO:0000256" key="2">
    <source>
        <dbReference type="ARBA" id="ARBA00002631"/>
    </source>
</evidence>
<reference evidence="15 16" key="3">
    <citation type="journal article" date="2020" name="Int. J. Syst. Evol. Microbiol.">
        <title>Corynebacterium silvaticum sp. nov., a unique group of NTTB corynebacteria in wild boar and roe deer.</title>
        <authorList>
            <person name="Dangel A."/>
            <person name="Berger A."/>
            <person name="Rau J."/>
            <person name="Eisenberg T."/>
            <person name="Kampfer P."/>
            <person name="Margos G."/>
            <person name="Contzen M."/>
            <person name="Busse H.J."/>
            <person name="Konrad R."/>
            <person name="Peters M."/>
            <person name="Sting R."/>
            <person name="Sing A."/>
        </authorList>
    </citation>
    <scope>NUCLEOTIDE SEQUENCE [LARGE SCALE GENOMIC DNA]</scope>
    <source>
        <strain evidence="15 16">PO100/5</strain>
    </source>
</reference>
<proteinExistence type="inferred from homology"/>
<dbReference type="HAMAP" id="MF_00148">
    <property type="entry name" value="UDG"/>
    <property type="match status" value="1"/>
</dbReference>
<dbReference type="FunFam" id="3.40.470.10:FF:000006">
    <property type="entry name" value="Uracil-DNA glycosylase"/>
    <property type="match status" value="1"/>
</dbReference>
<dbReference type="CDD" id="cd10027">
    <property type="entry name" value="UDG-F1-like"/>
    <property type="match status" value="1"/>
</dbReference>
<dbReference type="SMART" id="SM00987">
    <property type="entry name" value="UreE_C"/>
    <property type="match status" value="1"/>
</dbReference>
<dbReference type="InterPro" id="IPR018085">
    <property type="entry name" value="Ura-DNA_Glyclase_AS"/>
</dbReference>
<dbReference type="NCBIfam" id="NF003588">
    <property type="entry name" value="PRK05254.1-1"/>
    <property type="match status" value="1"/>
</dbReference>
<dbReference type="InterPro" id="IPR036895">
    <property type="entry name" value="Uracil-DNA_glycosylase-like_sf"/>
</dbReference>
<feature type="compositionally biased region" description="Polar residues" evidence="13">
    <location>
        <begin position="1"/>
        <end position="20"/>
    </location>
</feature>
<evidence type="ECO:0000256" key="9">
    <source>
        <dbReference type="ARBA" id="ARBA00022801"/>
    </source>
</evidence>
<dbReference type="Gene3D" id="3.40.470.10">
    <property type="entry name" value="Uracil-DNA glycosylase-like domain"/>
    <property type="match status" value="1"/>
</dbReference>
<evidence type="ECO:0000256" key="12">
    <source>
        <dbReference type="PROSITE-ProRule" id="PRU10072"/>
    </source>
</evidence>
<dbReference type="OrthoDB" id="9804372at2"/>
<evidence type="ECO:0000256" key="1">
    <source>
        <dbReference type="ARBA" id="ARBA00001400"/>
    </source>
</evidence>
<evidence type="ECO:0000256" key="6">
    <source>
        <dbReference type="ARBA" id="ARBA00018429"/>
    </source>
</evidence>
<dbReference type="AlphaFoldDB" id="A0A7Y4LGN1"/>
<feature type="active site" description="Proton acceptor" evidence="11 12">
    <location>
        <position position="83"/>
    </location>
</feature>
<dbReference type="KEGG" id="csil:CBE74_05550"/>
<sequence length="239" mass="25954">MTDTASNNGAPHNSASQKQHQPLPVHPSWLEPLTPVEEQIHTMGDFLREEIKAGRGYLPAGADVLRAFSYPFDEVKVLIVGQDPYPTPGHAMGLSFSTQPGVRPLPRSLSNIFKELSQDLGIPAPHDGDLTPWSRQGVALFNRVLSVQPGKAGSHRGRGWEEVTEVAIRALAARNTPLVAILWGRDAQATKAFLGNTPCIMSPHPSPLSASRGFFGSRPFSRTNSLLQDLGVSGIDWRL</sequence>
<keyword evidence="8 11" id="KW-0227">DNA damage</keyword>
<evidence type="ECO:0000256" key="7">
    <source>
        <dbReference type="ARBA" id="ARBA00022490"/>
    </source>
</evidence>
<evidence type="ECO:0000259" key="14">
    <source>
        <dbReference type="SMART" id="SM00986"/>
    </source>
</evidence>
<gene>
    <name evidence="11" type="primary">ung</name>
    <name evidence="15" type="ORF">CBE74_05550</name>
</gene>
<dbReference type="GeneID" id="75007724"/>
<keyword evidence="9 11" id="KW-0378">Hydrolase</keyword>
<dbReference type="RefSeq" id="WP_087453861.1">
    <property type="nucleotide sequence ID" value="NZ_CP021417.2"/>
</dbReference>
<dbReference type="InterPro" id="IPR005122">
    <property type="entry name" value="Uracil-DNA_glycosylase-like"/>
</dbReference>
<dbReference type="NCBIfam" id="NF003592">
    <property type="entry name" value="PRK05254.1-5"/>
    <property type="match status" value="1"/>
</dbReference>
<evidence type="ECO:0000256" key="4">
    <source>
        <dbReference type="ARBA" id="ARBA00008184"/>
    </source>
</evidence>
<name>A0A7Y4LGN1_9CORY</name>
<keyword evidence="16" id="KW-1185">Reference proteome</keyword>
<dbReference type="PANTHER" id="PTHR11264:SF0">
    <property type="entry name" value="URACIL-DNA GLYCOSYLASE"/>
    <property type="match status" value="1"/>
</dbReference>
<evidence type="ECO:0000256" key="3">
    <source>
        <dbReference type="ARBA" id="ARBA00004496"/>
    </source>
</evidence>
<dbReference type="SUPFAM" id="SSF52141">
    <property type="entry name" value="Uracil-DNA glycosylase-like"/>
    <property type="match status" value="1"/>
</dbReference>
<dbReference type="PANTHER" id="PTHR11264">
    <property type="entry name" value="URACIL-DNA GLYCOSYLASE"/>
    <property type="match status" value="1"/>
</dbReference>
<organism evidence="15 16">
    <name type="scientific">Corynebacterium silvaticum</name>
    <dbReference type="NCBI Taxonomy" id="2320431"/>
    <lineage>
        <taxon>Bacteria</taxon>
        <taxon>Bacillati</taxon>
        <taxon>Actinomycetota</taxon>
        <taxon>Actinomycetes</taxon>
        <taxon>Mycobacteriales</taxon>
        <taxon>Corynebacteriaceae</taxon>
        <taxon>Corynebacterium</taxon>
    </lineage>
</organism>
<keyword evidence="15" id="KW-0326">Glycosidase</keyword>
<dbReference type="GO" id="GO:0005737">
    <property type="term" value="C:cytoplasm"/>
    <property type="evidence" value="ECO:0007669"/>
    <property type="project" value="UniProtKB-SubCell"/>
</dbReference>
<evidence type="ECO:0000256" key="5">
    <source>
        <dbReference type="ARBA" id="ARBA00012030"/>
    </source>
</evidence>
<reference evidence="15 16" key="4">
    <citation type="journal article" date="2020" name="PLoS ONE">
        <title>Taxonomic classification of strain PO100/5 shows a broader geographic distribution and genetic markers of the recently described Corynebacterium silvaticum.</title>
        <authorList>
            <person name="Viana M.V.C."/>
            <person name="Profeta R."/>
            <person name="da Silva A.L."/>
            <person name="Hurtado R."/>
            <person name="Cerqueira J.C."/>
            <person name="Ribeiro B.F.S."/>
            <person name="Almeida M.O."/>
            <person name="Morais-Rodrigues F."/>
            <person name="Soares S.C."/>
            <person name="Oliveira M."/>
            <person name="Tavares L."/>
            <person name="Figueiredo H."/>
            <person name="Wattam A.R."/>
            <person name="Barh D."/>
            <person name="Ghosh P."/>
            <person name="Silva A."/>
            <person name="Azevedo V."/>
        </authorList>
    </citation>
    <scope>NUCLEOTIDE SEQUENCE [LARGE SCALE GENOMIC DNA]</scope>
    <source>
        <strain evidence="15 16">PO100/5</strain>
    </source>
</reference>
<dbReference type="SMART" id="SM00986">
    <property type="entry name" value="UDG"/>
    <property type="match status" value="1"/>
</dbReference>
<comment type="catalytic activity">
    <reaction evidence="1 11">
        <text>Hydrolyzes single-stranded DNA or mismatched double-stranded DNA and polynucleotides, releasing free uracil.</text>
        <dbReference type="EC" id="3.2.2.27"/>
    </reaction>
</comment>
<evidence type="ECO:0000256" key="11">
    <source>
        <dbReference type="HAMAP-Rule" id="MF_00148"/>
    </source>
</evidence>
<comment type="similarity">
    <text evidence="4 11">Belongs to the uracil-DNA glycosylase (UDG) superfamily. UNG family.</text>
</comment>
<dbReference type="Pfam" id="PF03167">
    <property type="entry name" value="UDG"/>
    <property type="match status" value="1"/>
</dbReference>
<feature type="region of interest" description="Disordered" evidence="13">
    <location>
        <begin position="1"/>
        <end position="29"/>
    </location>
</feature>
<evidence type="ECO:0000256" key="8">
    <source>
        <dbReference type="ARBA" id="ARBA00022763"/>
    </source>
</evidence>
<reference evidence="15 16" key="1">
    <citation type="journal article" date="2014" name="BMC Vet. Res.">
        <title>First report of Corynebacterium pseudotuberculosis from caseous lymphadenitis lesions in Black Alentejano pig (Sus scrofa domesticus).</title>
        <authorList>
            <person name="Oliveira M."/>
            <person name="Barroco C."/>
            <person name="Mottola C."/>
            <person name="Santos R."/>
            <person name="Lemsaddek A."/>
            <person name="Tavares L."/>
            <person name="Semedo-Lemsaddek T."/>
        </authorList>
    </citation>
    <scope>NUCLEOTIDE SEQUENCE [LARGE SCALE GENOMIC DNA]</scope>
    <source>
        <strain evidence="15 16">PO100/5</strain>
    </source>
</reference>
<dbReference type="EC" id="3.2.2.27" evidence="5 11"/>
<dbReference type="PROSITE" id="PS00130">
    <property type="entry name" value="U_DNA_GLYCOSYLASE"/>
    <property type="match status" value="1"/>
</dbReference>
<dbReference type="GO" id="GO:0004844">
    <property type="term" value="F:uracil DNA N-glycosylase activity"/>
    <property type="evidence" value="ECO:0007669"/>
    <property type="project" value="UniProtKB-UniRule"/>
</dbReference>
<dbReference type="EMBL" id="CP021417">
    <property type="protein sequence ID" value="ARU46039.1"/>
    <property type="molecule type" value="Genomic_DNA"/>
</dbReference>
<dbReference type="InterPro" id="IPR002043">
    <property type="entry name" value="UDG_fam1"/>
</dbReference>
<evidence type="ECO:0000313" key="15">
    <source>
        <dbReference type="EMBL" id="ARU46039.1"/>
    </source>
</evidence>
<protein>
    <recommendedName>
        <fullName evidence="6 11">Uracil-DNA glycosylase</fullName>
        <shortName evidence="11">UDG</shortName>
        <ecNumber evidence="5 11">3.2.2.27</ecNumber>
    </recommendedName>
</protein>
<keyword evidence="10 11" id="KW-0234">DNA repair</keyword>
<feature type="domain" description="Uracil-DNA glycosylase-like" evidence="14">
    <location>
        <begin position="68"/>
        <end position="227"/>
    </location>
</feature>
<reference evidence="15 16" key="2">
    <citation type="journal article" date="2020" name="Antonie Van Leeuwenhoek">
        <title>Phylogenomic characterisation of a novel corynebacterial species pathogenic to animals.</title>
        <authorList>
            <person name="Moller J."/>
            <person name="Musella L."/>
            <person name="Melnikov V."/>
            <person name="Geissdorfer W."/>
            <person name="Burkovski A."/>
            <person name="Sangal V."/>
        </authorList>
    </citation>
    <scope>NUCLEOTIDE SEQUENCE [LARGE SCALE GENOMIC DNA]</scope>
    <source>
        <strain evidence="15 16">PO100/5</strain>
    </source>
</reference>
<keyword evidence="7 11" id="KW-0963">Cytoplasm</keyword>
<evidence type="ECO:0000313" key="16">
    <source>
        <dbReference type="Proteomes" id="UP000195652"/>
    </source>
</evidence>
<comment type="subcellular location">
    <subcellularLocation>
        <location evidence="3 11">Cytoplasm</location>
    </subcellularLocation>
</comment>
<evidence type="ECO:0000256" key="13">
    <source>
        <dbReference type="SAM" id="MobiDB-lite"/>
    </source>
</evidence>
<dbReference type="Proteomes" id="UP000195652">
    <property type="component" value="Chromosome"/>
</dbReference>
<comment type="function">
    <text evidence="2 11">Excises uracil residues from the DNA which can arise as a result of misincorporation of dUMP residues by DNA polymerase or due to deamination of cytosine.</text>
</comment>
<dbReference type="GO" id="GO:0097510">
    <property type="term" value="P:base-excision repair, AP site formation via deaminated base removal"/>
    <property type="evidence" value="ECO:0007669"/>
    <property type="project" value="TreeGrafter"/>
</dbReference>